<keyword evidence="1" id="KW-0808">Transferase</keyword>
<dbReference type="GO" id="GO:0019205">
    <property type="term" value="F:nucleobase-containing compound kinase activity"/>
    <property type="evidence" value="ECO:0007669"/>
    <property type="project" value="InterPro"/>
</dbReference>
<dbReference type="Pfam" id="PF05186">
    <property type="entry name" value="Dpy-30"/>
    <property type="match status" value="1"/>
</dbReference>
<dbReference type="Gene3D" id="3.40.50.720">
    <property type="entry name" value="NAD(P)-binding Rossmann-like Domain"/>
    <property type="match status" value="1"/>
</dbReference>
<keyword evidence="6" id="KW-1185">Reference proteome</keyword>
<dbReference type="InterPro" id="IPR036291">
    <property type="entry name" value="NAD(P)-bd_dom_sf"/>
</dbReference>
<dbReference type="GO" id="GO:0006139">
    <property type="term" value="P:nucleobase-containing compound metabolic process"/>
    <property type="evidence" value="ECO:0007669"/>
    <property type="project" value="InterPro"/>
</dbReference>
<dbReference type="OrthoDB" id="10262413at2759"/>
<proteinExistence type="predicted"/>
<sequence length="819" mass="92979">MKLLSAVALKVDTAPKPEAPPPAEAAPLPAKIVFVNRVDTYFGRILAQFFGRVASPTLSSANADSADPVAEKELLDLSFLESDSKVSLYKVFGTYRLQHSLDPHEPTKRPTKVPVAYGLCPADNYAHMYRMMSAVDICLFHIADHNEENQLLEDSIKVLDIAFRVLKETKTPKTFVLVSTTMTWAETKFFSKYAVKPELFPMDPQLVDKETEAILEFETTKTEQEMNIEAFGFYEDEFRRRKAHPSFRQHLEFERQFMTLNDKAEAASVAYVVAAGIIYGYGENLFHWLFKEAWSNGQDVSLLNDGSVHIPTIHARDLCQVILNVCLEPPRNKYLIAVDEGRPTLRDITEATSQALSEGGVKETSADELLMEKTINRVEYDTLTSDVRMEPTTVADMKSRWLARNGFVQSVSRLIEEYKILRNLHPLRIAIYGPPFSGKTTLARALAKDYRLPLIDVKELTETGVASLEVAVKQREDGSDGDVVAKAAEAQQVLDGITMSRAQNMGRIGDHYVMRFVKEMLDTVQCKNKGFVLDGYPESYSSAKELFEVKHGSSNETEKMEAVTSTVDHFLVPEIVFALEAPEEFLRNRMLGKPIPQSKGEPPIEVQVVQRFAEYNVIMADAEDSVLTYFDELEVPWTPIDVTRDSSDTMEHSRQTAVKRVGRPRNYPLSKPEKLQLYRGEAERRILQADAVALQQKFRTNLEDMERDRRKKQWQEDLDRIAKASQVASKSLPIPTRQYLMTFVFPLLTDALTACEAARPSDPLDFLAEYLLQNSKPLYLERRVPFKEMTAQARRKYQRKTSPREKKDGDLSGNDIHSR</sequence>
<comment type="caution">
    <text evidence="5">The sequence shown here is derived from an EMBL/GenBank/DDBJ whole genome shotgun (WGS) entry which is preliminary data.</text>
</comment>
<dbReference type="SUPFAM" id="SSF52540">
    <property type="entry name" value="P-loop containing nucleoside triphosphate hydrolases"/>
    <property type="match status" value="2"/>
</dbReference>
<dbReference type="EMBL" id="BDGG01000013">
    <property type="protein sequence ID" value="GAV06484.1"/>
    <property type="molecule type" value="Genomic_DNA"/>
</dbReference>
<accession>A0A1D1W4Z0</accession>
<dbReference type="STRING" id="947166.A0A1D1W4Z0"/>
<keyword evidence="3" id="KW-0418">Kinase</keyword>
<dbReference type="InterPro" id="IPR000850">
    <property type="entry name" value="Adenylat/UMP-CMP_kin"/>
</dbReference>
<evidence type="ECO:0000256" key="3">
    <source>
        <dbReference type="ARBA" id="ARBA00022777"/>
    </source>
</evidence>
<organism evidence="5 6">
    <name type="scientific">Ramazzottius varieornatus</name>
    <name type="common">Water bear</name>
    <name type="synonym">Tardigrade</name>
    <dbReference type="NCBI Taxonomy" id="947166"/>
    <lineage>
        <taxon>Eukaryota</taxon>
        <taxon>Metazoa</taxon>
        <taxon>Ecdysozoa</taxon>
        <taxon>Tardigrada</taxon>
        <taxon>Eutardigrada</taxon>
        <taxon>Parachela</taxon>
        <taxon>Hypsibioidea</taxon>
        <taxon>Ramazzottiidae</taxon>
        <taxon>Ramazzottius</taxon>
    </lineage>
</organism>
<dbReference type="InterPro" id="IPR007858">
    <property type="entry name" value="Dpy-30_motif"/>
</dbReference>
<evidence type="ECO:0000256" key="1">
    <source>
        <dbReference type="ARBA" id="ARBA00022679"/>
    </source>
</evidence>
<evidence type="ECO:0000313" key="6">
    <source>
        <dbReference type="Proteomes" id="UP000186922"/>
    </source>
</evidence>
<dbReference type="InterPro" id="IPR027417">
    <property type="entry name" value="P-loop_NTPase"/>
</dbReference>
<evidence type="ECO:0000313" key="5">
    <source>
        <dbReference type="EMBL" id="GAV06484.1"/>
    </source>
</evidence>
<dbReference type="InterPro" id="IPR047499">
    <property type="entry name" value="DD_AK7"/>
</dbReference>
<dbReference type="Gene3D" id="1.20.890.10">
    <property type="entry name" value="cAMP-dependent protein kinase regulatory subunit, dimerization-anchoring domain"/>
    <property type="match status" value="1"/>
</dbReference>
<evidence type="ECO:0000256" key="4">
    <source>
        <dbReference type="SAM" id="MobiDB-lite"/>
    </source>
</evidence>
<dbReference type="GO" id="GO:0005524">
    <property type="term" value="F:ATP binding"/>
    <property type="evidence" value="ECO:0007669"/>
    <property type="project" value="InterPro"/>
</dbReference>
<name>A0A1D1W4Z0_RAMVA</name>
<gene>
    <name evidence="5" type="primary">RvY_16464</name>
    <name evidence="5" type="synonym">RvY_16464.1</name>
    <name evidence="5" type="ORF">RvY_16464-1</name>
</gene>
<dbReference type="Gene3D" id="3.40.50.300">
    <property type="entry name" value="P-loop containing nucleotide triphosphate hydrolases"/>
    <property type="match status" value="1"/>
</dbReference>
<dbReference type="Proteomes" id="UP000186922">
    <property type="component" value="Unassembled WGS sequence"/>
</dbReference>
<keyword evidence="2" id="KW-0547">Nucleotide-binding</keyword>
<dbReference type="AlphaFoldDB" id="A0A1D1W4Z0"/>
<protein>
    <submittedName>
        <fullName evidence="5">Uncharacterized protein</fullName>
    </submittedName>
</protein>
<dbReference type="SUPFAM" id="SSF51735">
    <property type="entry name" value="NAD(P)-binding Rossmann-fold domains"/>
    <property type="match status" value="1"/>
</dbReference>
<reference evidence="5 6" key="1">
    <citation type="journal article" date="2016" name="Nat. Commun.">
        <title>Extremotolerant tardigrade genome and improved radiotolerance of human cultured cells by tardigrade-unique protein.</title>
        <authorList>
            <person name="Hashimoto T."/>
            <person name="Horikawa D.D."/>
            <person name="Saito Y."/>
            <person name="Kuwahara H."/>
            <person name="Kozuka-Hata H."/>
            <person name="Shin-I T."/>
            <person name="Minakuchi Y."/>
            <person name="Ohishi K."/>
            <person name="Motoyama A."/>
            <person name="Aizu T."/>
            <person name="Enomoto A."/>
            <person name="Kondo K."/>
            <person name="Tanaka S."/>
            <person name="Hara Y."/>
            <person name="Koshikawa S."/>
            <person name="Sagara H."/>
            <person name="Miura T."/>
            <person name="Yokobori S."/>
            <person name="Miyagawa K."/>
            <person name="Suzuki Y."/>
            <person name="Kubo T."/>
            <person name="Oyama M."/>
            <person name="Kohara Y."/>
            <person name="Fujiyama A."/>
            <person name="Arakawa K."/>
            <person name="Katayama T."/>
            <person name="Toyoda A."/>
            <person name="Kunieda T."/>
        </authorList>
    </citation>
    <scope>NUCLEOTIDE SEQUENCE [LARGE SCALE GENOMIC DNA]</scope>
    <source>
        <strain evidence="5 6">YOKOZUNA-1</strain>
    </source>
</reference>
<evidence type="ECO:0000256" key="2">
    <source>
        <dbReference type="ARBA" id="ARBA00022741"/>
    </source>
</evidence>
<feature type="region of interest" description="Disordered" evidence="4">
    <location>
        <begin position="790"/>
        <end position="819"/>
    </location>
</feature>
<dbReference type="CDD" id="cd22967">
    <property type="entry name" value="DD_AK7"/>
    <property type="match status" value="1"/>
</dbReference>
<feature type="compositionally biased region" description="Basic and acidic residues" evidence="4">
    <location>
        <begin position="802"/>
        <end position="819"/>
    </location>
</feature>
<dbReference type="PANTHER" id="PTHR23359">
    <property type="entry name" value="NUCLEOTIDE KINASE"/>
    <property type="match status" value="1"/>
</dbReference>